<dbReference type="Proteomes" id="UP000054495">
    <property type="component" value="Unassembled WGS sequence"/>
</dbReference>
<sequence>MELTGFDVRDNFKISKFFNTGFDCQWSGAMQIHEKNRRTPKKSRSSPETFTTVFPYHQRVFYCRDVHLYKPNYVPEDFNVYVSYPLLYSLGFTLPPLVPQKSYEKNLGNFLAQWQAGFDDERLLDKGNSDSSPTFGKFFKSD</sequence>
<dbReference type="EMBL" id="KE125227">
    <property type="protein sequence ID" value="EPB70068.1"/>
    <property type="molecule type" value="Genomic_DNA"/>
</dbReference>
<reference evidence="1 2" key="1">
    <citation type="submission" date="2013-05" db="EMBL/GenBank/DDBJ databases">
        <title>Draft genome of the parasitic nematode Anyclostoma ceylanicum.</title>
        <authorList>
            <person name="Mitreva M."/>
        </authorList>
    </citation>
    <scope>NUCLEOTIDE SEQUENCE [LARGE SCALE GENOMIC DNA]</scope>
</reference>
<dbReference type="AlphaFoldDB" id="A0A0D6LFU7"/>
<gene>
    <name evidence="1" type="ORF">ANCCEY_10833</name>
</gene>
<protein>
    <submittedName>
        <fullName evidence="1">Uncharacterized protein</fullName>
    </submittedName>
</protein>
<accession>A0A0D6LFU7</accession>
<organism evidence="1 2">
    <name type="scientific">Ancylostoma ceylanicum</name>
    <dbReference type="NCBI Taxonomy" id="53326"/>
    <lineage>
        <taxon>Eukaryota</taxon>
        <taxon>Metazoa</taxon>
        <taxon>Ecdysozoa</taxon>
        <taxon>Nematoda</taxon>
        <taxon>Chromadorea</taxon>
        <taxon>Rhabditida</taxon>
        <taxon>Rhabditina</taxon>
        <taxon>Rhabditomorpha</taxon>
        <taxon>Strongyloidea</taxon>
        <taxon>Ancylostomatidae</taxon>
        <taxon>Ancylostomatinae</taxon>
        <taxon>Ancylostoma</taxon>
    </lineage>
</organism>
<evidence type="ECO:0000313" key="2">
    <source>
        <dbReference type="Proteomes" id="UP000054495"/>
    </source>
</evidence>
<proteinExistence type="predicted"/>
<name>A0A0D6LFU7_9BILA</name>
<keyword evidence="2" id="KW-1185">Reference proteome</keyword>
<evidence type="ECO:0000313" key="1">
    <source>
        <dbReference type="EMBL" id="EPB70068.1"/>
    </source>
</evidence>